<dbReference type="OrthoDB" id="2927144at2759"/>
<evidence type="ECO:0000256" key="2">
    <source>
        <dbReference type="SAM" id="Phobius"/>
    </source>
</evidence>
<feature type="compositionally biased region" description="Polar residues" evidence="1">
    <location>
        <begin position="409"/>
        <end position="435"/>
    </location>
</feature>
<evidence type="ECO:0000313" key="3">
    <source>
        <dbReference type="EMBL" id="KAF5310204.1"/>
    </source>
</evidence>
<dbReference type="AlphaFoldDB" id="A0A8H5ASQ1"/>
<reference evidence="3 4" key="1">
    <citation type="journal article" date="2020" name="ISME J.">
        <title>Uncovering the hidden diversity of litter-decomposition mechanisms in mushroom-forming fungi.</title>
        <authorList>
            <person name="Floudas D."/>
            <person name="Bentzer J."/>
            <person name="Ahren D."/>
            <person name="Johansson T."/>
            <person name="Persson P."/>
            <person name="Tunlid A."/>
        </authorList>
    </citation>
    <scope>NUCLEOTIDE SEQUENCE [LARGE SCALE GENOMIC DNA]</scope>
    <source>
        <strain evidence="3 4">CBS 101986</strain>
    </source>
</reference>
<sequence length="538" mass="57752">MSALPVIVDDQDVTEYSGLWNHQDGLSQEYKGTVSTYPTPGFESGSLGTPSLSTSFDGRFSLSFITRTLDEPAPSGSDIIFYGTLIAGLVANYMIDGGPSRPMELSGNGTVTGLVGAELWRLSLDSIDTHHSLTIFPVTGAFVFDYYTYTPTPNEQDESPRSLIMDDQNPMIKYSSGWTRNTNVTYPNGVPYLRSTTGTNVTGSTMQVTFAVYGTLQQVHGSLFVSFSVDNAPPTLRTLTASQTNSSQWNVSVPLFQQVLIFDEPGQTDHVLLVTLQNVTGAQTLWIDYLILDDTADLTSVGGITPPPNPSSFTPTSSGPRISGRALAGIAVAVVVVVFVLVVGCLRRCLRICRRKPAATEESLPPSAEPKPPTPVPPAPETESPGTQNFPASGTTTLQNVLQRMFDQPQPQTNTENHWDTSSVSSAENTVSPPTFGSPDIRRPYEQGLALGQEQAVRTAHPPPVPPVDTNDAEPRTFVVGEGSVDAGQRMMSTSGLENPAHNPTNEDGRTPVRTARTSTIRPLPPIPGAGPNAYGRR</sequence>
<keyword evidence="2" id="KW-0472">Membrane</keyword>
<keyword evidence="4" id="KW-1185">Reference proteome</keyword>
<evidence type="ECO:0000256" key="1">
    <source>
        <dbReference type="SAM" id="MobiDB-lite"/>
    </source>
</evidence>
<comment type="caution">
    <text evidence="3">The sequence shown here is derived from an EMBL/GenBank/DDBJ whole genome shotgun (WGS) entry which is preliminary data.</text>
</comment>
<protein>
    <recommendedName>
        <fullName evidence="5">Transmembrane protein</fullName>
    </recommendedName>
</protein>
<gene>
    <name evidence="3" type="ORF">D9619_010278</name>
</gene>
<feature type="compositionally biased region" description="Polar residues" evidence="1">
    <location>
        <begin position="491"/>
        <end position="504"/>
    </location>
</feature>
<accession>A0A8H5ASQ1</accession>
<proteinExistence type="predicted"/>
<keyword evidence="2" id="KW-1133">Transmembrane helix</keyword>
<feature type="compositionally biased region" description="Pro residues" evidence="1">
    <location>
        <begin position="367"/>
        <end position="380"/>
    </location>
</feature>
<feature type="region of interest" description="Disordered" evidence="1">
    <location>
        <begin position="409"/>
        <end position="475"/>
    </location>
</feature>
<evidence type="ECO:0008006" key="5">
    <source>
        <dbReference type="Google" id="ProtNLM"/>
    </source>
</evidence>
<feature type="region of interest" description="Disordered" evidence="1">
    <location>
        <begin position="357"/>
        <end position="394"/>
    </location>
</feature>
<name>A0A8H5ASQ1_9AGAR</name>
<evidence type="ECO:0000313" key="4">
    <source>
        <dbReference type="Proteomes" id="UP000567179"/>
    </source>
</evidence>
<dbReference type="EMBL" id="JAACJJ010000058">
    <property type="protein sequence ID" value="KAF5310204.1"/>
    <property type="molecule type" value="Genomic_DNA"/>
</dbReference>
<dbReference type="Proteomes" id="UP000567179">
    <property type="component" value="Unassembled WGS sequence"/>
</dbReference>
<keyword evidence="2" id="KW-0812">Transmembrane</keyword>
<organism evidence="3 4">
    <name type="scientific">Psilocybe cf. subviscida</name>
    <dbReference type="NCBI Taxonomy" id="2480587"/>
    <lineage>
        <taxon>Eukaryota</taxon>
        <taxon>Fungi</taxon>
        <taxon>Dikarya</taxon>
        <taxon>Basidiomycota</taxon>
        <taxon>Agaricomycotina</taxon>
        <taxon>Agaricomycetes</taxon>
        <taxon>Agaricomycetidae</taxon>
        <taxon>Agaricales</taxon>
        <taxon>Agaricineae</taxon>
        <taxon>Strophariaceae</taxon>
        <taxon>Psilocybe</taxon>
    </lineage>
</organism>
<feature type="transmembrane region" description="Helical" evidence="2">
    <location>
        <begin position="326"/>
        <end position="346"/>
    </location>
</feature>
<feature type="region of interest" description="Disordered" evidence="1">
    <location>
        <begin position="490"/>
        <end position="538"/>
    </location>
</feature>